<name>A0ABP7FCF6_9ACTN</name>
<sequence>MTRSMTEYSPDVEYRPGRPLNEAELLRAEISHTRAELGDTVEALAAKADVRTRAREEAKRAVGVARSRVSRPLTRRQLTVAAVSAGLLAGLIAAAVTKKRHVG</sequence>
<keyword evidence="1" id="KW-0472">Membrane</keyword>
<evidence type="ECO:0008006" key="4">
    <source>
        <dbReference type="Google" id="ProtNLM"/>
    </source>
</evidence>
<dbReference type="EMBL" id="BAABDD010000005">
    <property type="protein sequence ID" value="GAA3735020.1"/>
    <property type="molecule type" value="Genomic_DNA"/>
</dbReference>
<accession>A0ABP7FCF6</accession>
<reference evidence="3" key="1">
    <citation type="journal article" date="2019" name="Int. J. Syst. Evol. Microbiol.">
        <title>The Global Catalogue of Microorganisms (GCM) 10K type strain sequencing project: providing services to taxonomists for standard genome sequencing and annotation.</title>
        <authorList>
            <consortium name="The Broad Institute Genomics Platform"/>
            <consortium name="The Broad Institute Genome Sequencing Center for Infectious Disease"/>
            <person name="Wu L."/>
            <person name="Ma J."/>
        </authorList>
    </citation>
    <scope>NUCLEOTIDE SEQUENCE [LARGE SCALE GENOMIC DNA]</scope>
    <source>
        <strain evidence="3">JCM 17137</strain>
    </source>
</reference>
<dbReference type="Proteomes" id="UP001500908">
    <property type="component" value="Unassembled WGS sequence"/>
</dbReference>
<organism evidence="2 3">
    <name type="scientific">Salinactinospora qingdaonensis</name>
    <dbReference type="NCBI Taxonomy" id="702744"/>
    <lineage>
        <taxon>Bacteria</taxon>
        <taxon>Bacillati</taxon>
        <taxon>Actinomycetota</taxon>
        <taxon>Actinomycetes</taxon>
        <taxon>Streptosporangiales</taxon>
        <taxon>Nocardiopsidaceae</taxon>
        <taxon>Salinactinospora</taxon>
    </lineage>
</organism>
<dbReference type="InterPro" id="IPR022062">
    <property type="entry name" value="DUF3618"/>
</dbReference>
<gene>
    <name evidence="2" type="ORF">GCM10022402_13990</name>
</gene>
<evidence type="ECO:0000313" key="2">
    <source>
        <dbReference type="EMBL" id="GAA3735020.1"/>
    </source>
</evidence>
<comment type="caution">
    <text evidence="2">The sequence shown here is derived from an EMBL/GenBank/DDBJ whole genome shotgun (WGS) entry which is preliminary data.</text>
</comment>
<keyword evidence="3" id="KW-1185">Reference proteome</keyword>
<protein>
    <recommendedName>
        <fullName evidence="4">DUF3618 domain-containing protein</fullName>
    </recommendedName>
</protein>
<proteinExistence type="predicted"/>
<evidence type="ECO:0000256" key="1">
    <source>
        <dbReference type="SAM" id="Phobius"/>
    </source>
</evidence>
<keyword evidence="1" id="KW-0812">Transmembrane</keyword>
<dbReference type="Pfam" id="PF12277">
    <property type="entry name" value="DUF3618"/>
    <property type="match status" value="1"/>
</dbReference>
<keyword evidence="1" id="KW-1133">Transmembrane helix</keyword>
<feature type="transmembrane region" description="Helical" evidence="1">
    <location>
        <begin position="78"/>
        <end position="97"/>
    </location>
</feature>
<evidence type="ECO:0000313" key="3">
    <source>
        <dbReference type="Proteomes" id="UP001500908"/>
    </source>
</evidence>